<dbReference type="Gene3D" id="3.40.366.10">
    <property type="entry name" value="Malonyl-Coenzyme A Acyl Carrier Protein, domain 2"/>
    <property type="match status" value="1"/>
</dbReference>
<protein>
    <recommendedName>
        <fullName evidence="1">[acyl-carrier-protein] S-malonyltransferase</fullName>
        <ecNumber evidence="1">2.3.1.39</ecNumber>
    </recommendedName>
</protein>
<dbReference type="Proteomes" id="UP000316649">
    <property type="component" value="Unassembled WGS sequence"/>
</dbReference>
<evidence type="ECO:0000256" key="1">
    <source>
        <dbReference type="ARBA" id="ARBA00013258"/>
    </source>
</evidence>
<dbReference type="OrthoDB" id="5756162at2"/>
<dbReference type="PANTHER" id="PTHR42681">
    <property type="entry name" value="MALONYL-COA-ACYL CARRIER PROTEIN TRANSACYLASE, MITOCHONDRIAL"/>
    <property type="match status" value="1"/>
</dbReference>
<dbReference type="Gene3D" id="3.30.70.250">
    <property type="entry name" value="Malonyl-CoA ACP transacylase, ACP-binding"/>
    <property type="match status" value="1"/>
</dbReference>
<dbReference type="PANTHER" id="PTHR42681:SF1">
    <property type="entry name" value="MALONYL-COA-ACYL CARRIER PROTEIN TRANSACYLASE, MITOCHONDRIAL"/>
    <property type="match status" value="1"/>
</dbReference>
<accession>A0A558DSU9</accession>
<dbReference type="AlphaFoldDB" id="A0A558DSU9"/>
<keyword evidence="3" id="KW-0012">Acyltransferase</keyword>
<dbReference type="InterPro" id="IPR016035">
    <property type="entry name" value="Acyl_Trfase/lysoPLipase"/>
</dbReference>
<evidence type="ECO:0000313" key="5">
    <source>
        <dbReference type="EMBL" id="TVO76633.1"/>
    </source>
</evidence>
<comment type="catalytic activity">
    <reaction evidence="4">
        <text>holo-[ACP] + malonyl-CoA = malonyl-[ACP] + CoA</text>
        <dbReference type="Rhea" id="RHEA:41792"/>
        <dbReference type="Rhea" id="RHEA-COMP:9623"/>
        <dbReference type="Rhea" id="RHEA-COMP:9685"/>
        <dbReference type="ChEBI" id="CHEBI:57287"/>
        <dbReference type="ChEBI" id="CHEBI:57384"/>
        <dbReference type="ChEBI" id="CHEBI:64479"/>
        <dbReference type="ChEBI" id="CHEBI:78449"/>
        <dbReference type="EC" id="2.3.1.39"/>
    </reaction>
</comment>
<evidence type="ECO:0000313" key="6">
    <source>
        <dbReference type="Proteomes" id="UP000316649"/>
    </source>
</evidence>
<gene>
    <name evidence="5" type="ORF">FHP88_04180</name>
</gene>
<reference evidence="5 6" key="1">
    <citation type="submission" date="2019-07" db="EMBL/GenBank/DDBJ databases">
        <title>The pathways for chlorine oxyanion respiration interact through the shared metabolite chlorate.</title>
        <authorList>
            <person name="Barnum T.P."/>
            <person name="Cheng Y."/>
            <person name="Hill K.A."/>
            <person name="Lucas L.N."/>
            <person name="Carlson H.K."/>
            <person name="Coates J.D."/>
        </authorList>
    </citation>
    <scope>NUCLEOTIDE SEQUENCE [LARGE SCALE GENOMIC DNA]</scope>
    <source>
        <strain evidence="5 6">BK-1</strain>
    </source>
</reference>
<dbReference type="EMBL" id="VMNH01000005">
    <property type="protein sequence ID" value="TVO76633.1"/>
    <property type="molecule type" value="Genomic_DNA"/>
</dbReference>
<dbReference type="SUPFAM" id="SSF52151">
    <property type="entry name" value="FabD/lysophospholipase-like"/>
    <property type="match status" value="1"/>
</dbReference>
<dbReference type="RefSeq" id="WP_144357763.1">
    <property type="nucleotide sequence ID" value="NZ_VMNH01000005.1"/>
</dbReference>
<dbReference type="InterPro" id="IPR050858">
    <property type="entry name" value="Mal-CoA-ACP_Trans/PKS_FabD"/>
</dbReference>
<dbReference type="EC" id="2.3.1.39" evidence="1"/>
<dbReference type="InterPro" id="IPR001227">
    <property type="entry name" value="Ac_transferase_dom_sf"/>
</dbReference>
<organism evidence="5 6">
    <name type="scientific">Sedimenticola selenatireducens</name>
    <dbReference type="NCBI Taxonomy" id="191960"/>
    <lineage>
        <taxon>Bacteria</taxon>
        <taxon>Pseudomonadati</taxon>
        <taxon>Pseudomonadota</taxon>
        <taxon>Gammaproteobacteria</taxon>
        <taxon>Chromatiales</taxon>
        <taxon>Sedimenticolaceae</taxon>
        <taxon>Sedimenticola</taxon>
    </lineage>
</organism>
<name>A0A558DSU9_9GAMM</name>
<proteinExistence type="predicted"/>
<keyword evidence="2 5" id="KW-0808">Transferase</keyword>
<evidence type="ECO:0000256" key="3">
    <source>
        <dbReference type="ARBA" id="ARBA00023315"/>
    </source>
</evidence>
<keyword evidence="6" id="KW-1185">Reference proteome</keyword>
<comment type="caution">
    <text evidence="5">The sequence shown here is derived from an EMBL/GenBank/DDBJ whole genome shotgun (WGS) entry which is preliminary data.</text>
</comment>
<dbReference type="GO" id="GO:0006633">
    <property type="term" value="P:fatty acid biosynthetic process"/>
    <property type="evidence" value="ECO:0007669"/>
    <property type="project" value="TreeGrafter"/>
</dbReference>
<evidence type="ECO:0000256" key="4">
    <source>
        <dbReference type="ARBA" id="ARBA00048462"/>
    </source>
</evidence>
<dbReference type="GO" id="GO:0004314">
    <property type="term" value="F:[acyl-carrier-protein] S-malonyltransferase activity"/>
    <property type="evidence" value="ECO:0007669"/>
    <property type="project" value="UniProtKB-EC"/>
</dbReference>
<sequence>MKQTAVVICPGRGTYNREELGYWGRYHADKKAFIAAIDHYRQGLGQPSIEALDGSASYSLNRHGVGENASALIYACALGDFADIDRDRYDIVAVTGNSMGWYLALAAAQALDAETAIKVVNSMGSMMQEGVIGGQLVYPVVDEAWRPVPAMREQLLQQVAAVNQLADCEAYLSIDLGGLMVIGANQSALNELKSRLPPVDGRYPLMLAKHAAFHTPLLASVSSRAKSMLSSKLFTRPALPLIDGRGHIWQPFATDIHALYDYTLGHQVVAPYNFSSVIEVAIKEFAPDKLILLGPGSTLGAPIGQALIKHNWLGLSNKPLFKQRQSDDPFLLAMGQEEQRSRVVN</sequence>
<evidence type="ECO:0000256" key="2">
    <source>
        <dbReference type="ARBA" id="ARBA00022679"/>
    </source>
</evidence>